<feature type="region of interest" description="Disordered" evidence="1">
    <location>
        <begin position="1236"/>
        <end position="1269"/>
    </location>
</feature>
<sequence>MADNRTMEEMLQAPTEGYRDAIVVPDILAENFEIRTGLLSLIQANQFYGFESNNPHDHIRSFNRITSTLKFRNVPNDAIKLMLFPYSLEEAAKIWYEKEPPRSILTRGDLVSKFVNHFFPPSKTTHLKNEITRFNQKFEETFGEAWERFKEMLRQCPHHGFSELHQIDTFYNGLNEHEQDSLNAAAGGNLLMSTTSNGSSNLVETFNKKMTTLATMKAVEETCVICGGAHPYYDCIATDSNISSAYVATGTYNQGGPQNHASNQMRPPEFPPVQNNNQNQGNSVNRGNIYQGNQGFQAQTNHAPNFYAPSGFSNEFAHYMKTNDDNMRMMRSQMNNMMIEFQSTLRSQNNKIDQNQSEIKNMFAFLMNKPLGSGSLPSNTIANPMGDLKAITTRSGVSYDGPPIPPPTSSLPKVVERIPEATKDTVQPSTENIQPPVVQTQVPIDEPVVAPKPKSTIPYPSRANKQKLREKDDNLALKFVEIFRKLHFDLSFANALLRMPKFALMFKSLLNNKEKLFDLATTPMNENYSAVILKKFPEKLGDPGKFLIPCDFLELDECLALADLAGIAEDIFVKVGKFHFPIDFVVVDYVFDPRVPLILGRPFLRTERALIDVYGKELTLRVDDEAITFKVGQTLKYSYNDVELINRIDVINVACEEYVQEVLGFFDNSKSGNLTLISDPIIAFSSPFLNPFEGGDFILEEIEACLTSKSIPSIIDDTHFDLEGDIRLKEKLLNDDPSSSHLPLKELNVEEIKTVKSSIDELPKLELKDLPSHLEYMDFPDTFRFRWTRKTKKRPTFLNLMERLLNDVCLSVYAMLRARSKENLTADHLSRLENPHQDELEKKEITETFPLETLGMIAFHGDSNTPWFFDIANYHAENFIVKGMPSQQKKKFFKDVKHHFWDGPYLFKICVDQVIRRCVHGQEAVDILMACHNGPIGGHYGANYTAKKVFDSGFYWPTIYRDAHDLVTRCDTCQRQEIPYGKTKVHIEVLLVLWGNRLPIPDDSLSLSSFLKGQGSPGRNKTPRSWSARIPMWRLFEGLGFWFTISKIKDYSSYQFKLDNKKFRIGVEVFREILQICPRVPNQEFVEPPSHDEIVTFIKSLDYKAALESVPHIFNNHMYQPWRTFASIINKFLSRKTTGVDKLLLSRAQIVWGMFYKKNVNFAKLIWEDIMYQIDNRQTSANRRESMPYLRFTKEEEDKLKLFSEIPLMFQKLKGMEMLSHAALLEAETRKEIKASRRDYKFQQETDGSSEGAGITPGVPDEPKDKSTD</sequence>
<dbReference type="Gene3D" id="1.10.340.70">
    <property type="match status" value="1"/>
</dbReference>
<evidence type="ECO:0000256" key="1">
    <source>
        <dbReference type="SAM" id="MobiDB-lite"/>
    </source>
</evidence>
<feature type="compositionally biased region" description="Low complexity" evidence="1">
    <location>
        <begin position="273"/>
        <end position="288"/>
    </location>
</feature>
<feature type="compositionally biased region" description="Polar residues" evidence="1">
    <location>
        <begin position="253"/>
        <end position="265"/>
    </location>
</feature>
<dbReference type="PANTHER" id="PTHR33223">
    <property type="entry name" value="CCHC-TYPE DOMAIN-CONTAINING PROTEIN"/>
    <property type="match status" value="1"/>
</dbReference>
<proteinExistence type="predicted"/>
<dbReference type="InterPro" id="IPR005162">
    <property type="entry name" value="Retrotrans_gag_dom"/>
</dbReference>
<dbReference type="InterPro" id="IPR041588">
    <property type="entry name" value="Integrase_H2C2"/>
</dbReference>
<evidence type="ECO:0000259" key="2">
    <source>
        <dbReference type="Pfam" id="PF03732"/>
    </source>
</evidence>
<comment type="caution">
    <text evidence="4">The sequence shown here is derived from an EMBL/GenBank/DDBJ whole genome shotgun (WGS) entry which is preliminary data.</text>
</comment>
<accession>A0A6L2JL84</accession>
<gene>
    <name evidence="4" type="ORF">Tci_009377</name>
</gene>
<feature type="domain" description="Retrotransposon gag" evidence="2">
    <location>
        <begin position="83"/>
        <end position="176"/>
    </location>
</feature>
<reference evidence="4" key="1">
    <citation type="journal article" date="2019" name="Sci. Rep.">
        <title>Draft genome of Tanacetum cinerariifolium, the natural source of mosquito coil.</title>
        <authorList>
            <person name="Yamashiro T."/>
            <person name="Shiraishi A."/>
            <person name="Satake H."/>
            <person name="Nakayama K."/>
        </authorList>
    </citation>
    <scope>NUCLEOTIDE SEQUENCE</scope>
</reference>
<dbReference type="PANTHER" id="PTHR33223:SF11">
    <property type="entry name" value="ELEMENT PROTEIN, PUTATIVE-RELATED"/>
    <property type="match status" value="1"/>
</dbReference>
<name>A0A6L2JL84_TANCI</name>
<dbReference type="InterPro" id="IPR021109">
    <property type="entry name" value="Peptidase_aspartic_dom_sf"/>
</dbReference>
<evidence type="ECO:0008006" key="5">
    <source>
        <dbReference type="Google" id="ProtNLM"/>
    </source>
</evidence>
<organism evidence="4">
    <name type="scientific">Tanacetum cinerariifolium</name>
    <name type="common">Dalmatian daisy</name>
    <name type="synonym">Chrysanthemum cinerariifolium</name>
    <dbReference type="NCBI Taxonomy" id="118510"/>
    <lineage>
        <taxon>Eukaryota</taxon>
        <taxon>Viridiplantae</taxon>
        <taxon>Streptophyta</taxon>
        <taxon>Embryophyta</taxon>
        <taxon>Tracheophyta</taxon>
        <taxon>Spermatophyta</taxon>
        <taxon>Magnoliopsida</taxon>
        <taxon>eudicotyledons</taxon>
        <taxon>Gunneridae</taxon>
        <taxon>Pentapetalae</taxon>
        <taxon>asterids</taxon>
        <taxon>campanulids</taxon>
        <taxon>Asterales</taxon>
        <taxon>Asteraceae</taxon>
        <taxon>Asteroideae</taxon>
        <taxon>Anthemideae</taxon>
        <taxon>Anthemidinae</taxon>
        <taxon>Tanacetum</taxon>
    </lineage>
</organism>
<evidence type="ECO:0000313" key="4">
    <source>
        <dbReference type="EMBL" id="GEU37399.1"/>
    </source>
</evidence>
<protein>
    <recommendedName>
        <fullName evidence="5">Reverse transcriptase domain-containing protein</fullName>
    </recommendedName>
</protein>
<feature type="domain" description="Integrase zinc-binding" evidence="3">
    <location>
        <begin position="924"/>
        <end position="976"/>
    </location>
</feature>
<dbReference type="Gene3D" id="2.40.70.10">
    <property type="entry name" value="Acid Proteases"/>
    <property type="match status" value="1"/>
</dbReference>
<dbReference type="AlphaFoldDB" id="A0A6L2JL84"/>
<evidence type="ECO:0000259" key="3">
    <source>
        <dbReference type="Pfam" id="PF17921"/>
    </source>
</evidence>
<feature type="region of interest" description="Disordered" evidence="1">
    <location>
        <begin position="253"/>
        <end position="291"/>
    </location>
</feature>
<dbReference type="Pfam" id="PF03732">
    <property type="entry name" value="Retrotrans_gag"/>
    <property type="match status" value="1"/>
</dbReference>
<dbReference type="Pfam" id="PF17921">
    <property type="entry name" value="Integrase_H2C2"/>
    <property type="match status" value="1"/>
</dbReference>
<dbReference type="EMBL" id="BKCJ010000924">
    <property type="protein sequence ID" value="GEU37399.1"/>
    <property type="molecule type" value="Genomic_DNA"/>
</dbReference>